<feature type="transmembrane region" description="Helical" evidence="8">
    <location>
        <begin position="119"/>
        <end position="138"/>
    </location>
</feature>
<dbReference type="Pfam" id="PF14559">
    <property type="entry name" value="TPR_19"/>
    <property type="match status" value="1"/>
</dbReference>
<dbReference type="SUPFAM" id="SSF46894">
    <property type="entry name" value="C-terminal effector domain of the bipartite response regulators"/>
    <property type="match status" value="1"/>
</dbReference>
<organism evidence="10 11">
    <name type="scientific">Marinicella pacifica</name>
    <dbReference type="NCBI Taxonomy" id="1171543"/>
    <lineage>
        <taxon>Bacteria</taxon>
        <taxon>Pseudomonadati</taxon>
        <taxon>Pseudomonadota</taxon>
        <taxon>Gammaproteobacteria</taxon>
        <taxon>Lysobacterales</taxon>
        <taxon>Marinicellaceae</taxon>
        <taxon>Marinicella</taxon>
    </lineage>
</organism>
<keyword evidence="8" id="KW-0472">Membrane</keyword>
<dbReference type="GO" id="GO:0005737">
    <property type="term" value="C:cytoplasm"/>
    <property type="evidence" value="ECO:0007669"/>
    <property type="project" value="UniProtKB-SubCell"/>
</dbReference>
<accession>A0A917CD59</accession>
<dbReference type="RefSeq" id="WP_188363855.1">
    <property type="nucleotide sequence ID" value="NZ_BAABJF010000011.1"/>
</dbReference>
<dbReference type="InterPro" id="IPR051476">
    <property type="entry name" value="Bac_ResReg_Asp_Phosphatase"/>
</dbReference>
<dbReference type="SMART" id="SM00862">
    <property type="entry name" value="Trans_reg_C"/>
    <property type="match status" value="1"/>
</dbReference>
<evidence type="ECO:0000256" key="1">
    <source>
        <dbReference type="ARBA" id="ARBA00004496"/>
    </source>
</evidence>
<comment type="similarity">
    <text evidence="6">Belongs to the Rap family.</text>
</comment>
<sequence>MKIDCFSDFKYDLNQKILTFQGEVVELTRKNHELLAYLLQNPNRLISRDELIEHVWKGRVVTNNTIDQCILKLRKSLNEYREGDYIEAVYGQGIRFLPTIRSLDSDQTVVNKPIKSKTWLVAVLLMAILSLGTWVLIYQVNKSTIHIDAGIAPPENIPASPFKSSAKNDWLLHGGSAYLGYLLHLYPNLMLQKSHRVKTSETQKPHIILDVLTRDEVPWSVRIDLDQQPANDNRLKSYYADVSLSYNDGQMAQNRFKSDKLTELFPQIAAWLARYDGLETAQQTIDPHVFTEHETALLSYFRGLALQINGDAEAALMHFTQATEQDADFKLAWYEMAIALRKQGNLKKAISILNAINSQDSWMVFRVSVAKGITYNLLDNPEAANASYDSALQHAKANRNFDAMAAIYVNQAILYSNNQQHLQAEQRLLLALELPGMSDQHPGYGGLMNTYAKVAADLNNLPLAIEKSQSAIKAFQTSGNQRYEMKAKSRLAGFLLQTNELNRAELLVKESLSYATTINNPHAIISNQEKLATLYQKTGRFKSALSQWEQVVVMSTEQELYNLAANAYLHQIKINLYQQNPVQAEVTFNLLSQLVREQDNESVNPVRTEAELMLALFNQDIEASRHYLDMLSAADIELIDIYHGDVARLLQQSDKAEQHYLTALKAAEKTGRFDQMVRVMNKLNDLYVIHNTHKLAENVQQTAKLKPFIYPYQKYRAIAAHTKGNHIKALSLMQELKLKAGDFWQQADQALLEKYKALVSH</sequence>
<dbReference type="GO" id="GO:0003677">
    <property type="term" value="F:DNA binding"/>
    <property type="evidence" value="ECO:0007669"/>
    <property type="project" value="UniProtKB-UniRule"/>
</dbReference>
<dbReference type="PROSITE" id="PS51755">
    <property type="entry name" value="OMPR_PHOB"/>
    <property type="match status" value="1"/>
</dbReference>
<dbReference type="InterPro" id="IPR036388">
    <property type="entry name" value="WH-like_DNA-bd_sf"/>
</dbReference>
<feature type="domain" description="OmpR/PhoB-type" evidence="9">
    <location>
        <begin position="1"/>
        <end position="98"/>
    </location>
</feature>
<keyword evidence="8" id="KW-0812">Transmembrane</keyword>
<dbReference type="SUPFAM" id="SSF48452">
    <property type="entry name" value="TPR-like"/>
    <property type="match status" value="2"/>
</dbReference>
<dbReference type="PANTHER" id="PTHR46630:SF1">
    <property type="entry name" value="TETRATRICOPEPTIDE REPEAT PROTEIN 29"/>
    <property type="match status" value="1"/>
</dbReference>
<dbReference type="InterPro" id="IPR011990">
    <property type="entry name" value="TPR-like_helical_dom_sf"/>
</dbReference>
<dbReference type="PANTHER" id="PTHR46630">
    <property type="entry name" value="TETRATRICOPEPTIDE REPEAT PROTEIN 29"/>
    <property type="match status" value="1"/>
</dbReference>
<comment type="subcellular location">
    <subcellularLocation>
        <location evidence="1">Cytoplasm</location>
    </subcellularLocation>
</comment>
<comment type="caution">
    <text evidence="10">The sequence shown here is derived from an EMBL/GenBank/DDBJ whole genome shotgun (WGS) entry which is preliminary data.</text>
</comment>
<evidence type="ECO:0000256" key="6">
    <source>
        <dbReference type="ARBA" id="ARBA00038253"/>
    </source>
</evidence>
<keyword evidence="2" id="KW-0963">Cytoplasm</keyword>
<dbReference type="EMBL" id="BMEO01000001">
    <property type="protein sequence ID" value="GGF85004.1"/>
    <property type="molecule type" value="Genomic_DNA"/>
</dbReference>
<keyword evidence="11" id="KW-1185">Reference proteome</keyword>
<evidence type="ECO:0000256" key="3">
    <source>
        <dbReference type="ARBA" id="ARBA00022737"/>
    </source>
</evidence>
<gene>
    <name evidence="10" type="ORF">GCM10011365_02580</name>
</gene>
<protein>
    <recommendedName>
        <fullName evidence="9">OmpR/PhoB-type domain-containing protein</fullName>
    </recommendedName>
</protein>
<evidence type="ECO:0000256" key="4">
    <source>
        <dbReference type="ARBA" id="ARBA00022803"/>
    </source>
</evidence>
<evidence type="ECO:0000256" key="8">
    <source>
        <dbReference type="SAM" id="Phobius"/>
    </source>
</evidence>
<dbReference type="Proteomes" id="UP000605253">
    <property type="component" value="Unassembled WGS sequence"/>
</dbReference>
<proteinExistence type="inferred from homology"/>
<reference evidence="10" key="1">
    <citation type="journal article" date="2014" name="Int. J. Syst. Evol. Microbiol.">
        <title>Complete genome sequence of Corynebacterium casei LMG S-19264T (=DSM 44701T), isolated from a smear-ripened cheese.</title>
        <authorList>
            <consortium name="US DOE Joint Genome Institute (JGI-PGF)"/>
            <person name="Walter F."/>
            <person name="Albersmeier A."/>
            <person name="Kalinowski J."/>
            <person name="Ruckert C."/>
        </authorList>
    </citation>
    <scope>NUCLEOTIDE SEQUENCE</scope>
    <source>
        <strain evidence="10">CGMCC 1.12181</strain>
    </source>
</reference>
<keyword evidence="3" id="KW-0677">Repeat</keyword>
<name>A0A917CD59_9GAMM</name>
<evidence type="ECO:0000256" key="2">
    <source>
        <dbReference type="ARBA" id="ARBA00022490"/>
    </source>
</evidence>
<keyword evidence="5 7" id="KW-0238">DNA-binding</keyword>
<keyword evidence="8" id="KW-1133">Transmembrane helix</keyword>
<dbReference type="Pfam" id="PF00486">
    <property type="entry name" value="Trans_reg_C"/>
    <property type="match status" value="1"/>
</dbReference>
<keyword evidence="4" id="KW-0802">TPR repeat</keyword>
<dbReference type="InterPro" id="IPR001867">
    <property type="entry name" value="OmpR/PhoB-type_DNA-bd"/>
</dbReference>
<evidence type="ECO:0000256" key="5">
    <source>
        <dbReference type="ARBA" id="ARBA00023125"/>
    </source>
</evidence>
<evidence type="ECO:0000256" key="7">
    <source>
        <dbReference type="PROSITE-ProRule" id="PRU01091"/>
    </source>
</evidence>
<dbReference type="Gene3D" id="1.25.40.10">
    <property type="entry name" value="Tetratricopeptide repeat domain"/>
    <property type="match status" value="3"/>
</dbReference>
<dbReference type="AlphaFoldDB" id="A0A917CD59"/>
<evidence type="ECO:0000313" key="11">
    <source>
        <dbReference type="Proteomes" id="UP000605253"/>
    </source>
</evidence>
<dbReference type="CDD" id="cd00383">
    <property type="entry name" value="trans_reg_C"/>
    <property type="match status" value="1"/>
</dbReference>
<dbReference type="InterPro" id="IPR016032">
    <property type="entry name" value="Sig_transdc_resp-reg_C-effctor"/>
</dbReference>
<dbReference type="Gene3D" id="1.10.10.10">
    <property type="entry name" value="Winged helix-like DNA-binding domain superfamily/Winged helix DNA-binding domain"/>
    <property type="match status" value="1"/>
</dbReference>
<feature type="DNA-binding region" description="OmpR/PhoB-type" evidence="7">
    <location>
        <begin position="1"/>
        <end position="98"/>
    </location>
</feature>
<dbReference type="GO" id="GO:0000160">
    <property type="term" value="P:phosphorelay signal transduction system"/>
    <property type="evidence" value="ECO:0007669"/>
    <property type="project" value="InterPro"/>
</dbReference>
<evidence type="ECO:0000259" key="9">
    <source>
        <dbReference type="PROSITE" id="PS51755"/>
    </source>
</evidence>
<dbReference type="SMART" id="SM00028">
    <property type="entry name" value="TPR"/>
    <property type="match status" value="4"/>
</dbReference>
<reference evidence="10" key="2">
    <citation type="submission" date="2020-09" db="EMBL/GenBank/DDBJ databases">
        <authorList>
            <person name="Sun Q."/>
            <person name="Zhou Y."/>
        </authorList>
    </citation>
    <scope>NUCLEOTIDE SEQUENCE</scope>
    <source>
        <strain evidence="10">CGMCC 1.12181</strain>
    </source>
</reference>
<dbReference type="InterPro" id="IPR019734">
    <property type="entry name" value="TPR_rpt"/>
</dbReference>
<dbReference type="GO" id="GO:0006355">
    <property type="term" value="P:regulation of DNA-templated transcription"/>
    <property type="evidence" value="ECO:0007669"/>
    <property type="project" value="InterPro"/>
</dbReference>
<evidence type="ECO:0000313" key="10">
    <source>
        <dbReference type="EMBL" id="GGF85004.1"/>
    </source>
</evidence>